<evidence type="ECO:0000313" key="5">
    <source>
        <dbReference type="EMBL" id="CAG8609887.1"/>
    </source>
</evidence>
<dbReference type="InterPro" id="IPR006925">
    <property type="entry name" value="Vps16_C"/>
</dbReference>
<dbReference type="Gene3D" id="1.10.150.780">
    <property type="entry name" value="Vps16, C-terminal region"/>
    <property type="match status" value="1"/>
</dbReference>
<dbReference type="GO" id="GO:0016197">
    <property type="term" value="P:endosomal transport"/>
    <property type="evidence" value="ECO:0007669"/>
    <property type="project" value="TreeGrafter"/>
</dbReference>
<dbReference type="InterPro" id="IPR036322">
    <property type="entry name" value="WD40_repeat_dom_sf"/>
</dbReference>
<feature type="domain" description="Vps16 C-terminal" evidence="3">
    <location>
        <begin position="527"/>
        <end position="829"/>
    </location>
</feature>
<dbReference type="EMBL" id="CAJVPY010004093">
    <property type="protein sequence ID" value="CAG8609887.1"/>
    <property type="molecule type" value="Genomic_DNA"/>
</dbReference>
<name>A0A9N9CQ24_9GLOM</name>
<dbReference type="InterPro" id="IPR006926">
    <property type="entry name" value="Vps16_N"/>
</dbReference>
<reference evidence="5" key="1">
    <citation type="submission" date="2021-06" db="EMBL/GenBank/DDBJ databases">
        <authorList>
            <person name="Kallberg Y."/>
            <person name="Tangrot J."/>
            <person name="Rosling A."/>
        </authorList>
    </citation>
    <scope>NUCLEOTIDE SEQUENCE</scope>
    <source>
        <strain evidence="5">MA453B</strain>
    </source>
</reference>
<gene>
    <name evidence="5" type="ORF">DERYTH_LOCUS8081</name>
</gene>
<dbReference type="PANTHER" id="PTHR12811:SF0">
    <property type="entry name" value="VACUOLAR PROTEIN SORTING-ASSOCIATED PROTEIN 16 HOMOLOG"/>
    <property type="match status" value="1"/>
</dbReference>
<dbReference type="OrthoDB" id="1792at2759"/>
<dbReference type="GO" id="GO:0003779">
    <property type="term" value="F:actin binding"/>
    <property type="evidence" value="ECO:0007669"/>
    <property type="project" value="TreeGrafter"/>
</dbReference>
<dbReference type="AlphaFoldDB" id="A0A9N9CQ24"/>
<proteinExistence type="inferred from homology"/>
<comment type="caution">
    <text evidence="5">The sequence shown here is derived from an EMBL/GenBank/DDBJ whole genome shotgun (WGS) entry which is preliminary data.</text>
</comment>
<dbReference type="InterPro" id="IPR038132">
    <property type="entry name" value="Vps16_C_sf"/>
</dbReference>
<dbReference type="GO" id="GO:0042144">
    <property type="term" value="P:vacuole fusion, non-autophagic"/>
    <property type="evidence" value="ECO:0007669"/>
    <property type="project" value="TreeGrafter"/>
</dbReference>
<sequence>MSPHPATDWDQLQDRFYRKQEVYKMLWKHMDLSKYMIAGASYGGPIAMIRDDKKVLTLQKQQPVKPTIYLYTSAGKLMEQLQWDKGRIIKMGWTDAEQLVVVLEDGTIRLYDIHGDFTGFSLGKEAKDHSVIDCQIWGTGLVALTGNFKLIALTNFEEPRPRLMADPGLNEPPHSWTLIPPQYTLSRHVEVLLATGSTILTVDVIESQNQNLLQGPFTRMDVSPNGKFLALFTNEGKLMVVSTDFSKNLSEFPTKSQVPPQQLVWCGTDSVVLYWDQLLLMVGPFGDWVRYPYDDDIHLIPEIDGVRIISSDKCEFLQKVPNVTEEIFKIGSTDPAAMLYDALEHFDKRSPKADENIRSIRPELADAVDACIEAAGHEFSAVRQRSLLKAAAFGKTFLESYNSDRFVEMCQIVRVLNSVRYFEIGIPITYTQLISFIFKPFASMKDNLFIKNFYRYLRITPDALIDRLINRHHHLLALRICEYLKTRTDRVLIHWACSKASNIKKSTDDEETICRMIVEKLANKPGLSYAEIARTAHKVGQPKLATRLLDYEPRAADQVPLLMSMQEDELALIKAIESGDTDLVYLVMLHLKRKLPLGEFFRIINNKPMACNLLEVYCKQQDLKLLNDFYYQDDRRVESANIAILESYNQRDLTERINKLKVALKWYQDDKEHSFEAKAIDENIKLLQSQSQLEKEMNQRLIGLPLSETVHKCIIANQHSKANKLKSDFKIPDKRFWWIKLKALVEMRDWDELDRFSKSKKSPIGYEPFVEECIKATQQSEAAKYIQKCEPAVRPGLYIKIGDFRAAAQEALALKDIQLLREIRSKCANQIIAQELDAYIAQATTK</sequence>
<dbReference type="GO" id="GO:0098588">
    <property type="term" value="C:bounding membrane of organelle"/>
    <property type="evidence" value="ECO:0007669"/>
    <property type="project" value="UniProtKB-ARBA"/>
</dbReference>
<protein>
    <recommendedName>
        <fullName evidence="2">Probable vacuolar protein sorting-associated protein 16 homolog</fullName>
    </recommendedName>
</protein>
<dbReference type="Gene3D" id="2.130.10.10">
    <property type="entry name" value="YVTN repeat-like/Quinoprotein amine dehydrogenase"/>
    <property type="match status" value="1"/>
</dbReference>
<dbReference type="Pfam" id="PF04840">
    <property type="entry name" value="Vps16_C"/>
    <property type="match status" value="1"/>
</dbReference>
<dbReference type="PIRSF" id="PIRSF007949">
    <property type="entry name" value="VPS16"/>
    <property type="match status" value="1"/>
</dbReference>
<dbReference type="SUPFAM" id="SSF50978">
    <property type="entry name" value="WD40 repeat-like"/>
    <property type="match status" value="1"/>
</dbReference>
<organism evidence="5 6">
    <name type="scientific">Dentiscutata erythropus</name>
    <dbReference type="NCBI Taxonomy" id="1348616"/>
    <lineage>
        <taxon>Eukaryota</taxon>
        <taxon>Fungi</taxon>
        <taxon>Fungi incertae sedis</taxon>
        <taxon>Mucoromycota</taxon>
        <taxon>Glomeromycotina</taxon>
        <taxon>Glomeromycetes</taxon>
        <taxon>Diversisporales</taxon>
        <taxon>Gigasporaceae</taxon>
        <taxon>Dentiscutata</taxon>
    </lineage>
</organism>
<evidence type="ECO:0000313" key="6">
    <source>
        <dbReference type="Proteomes" id="UP000789405"/>
    </source>
</evidence>
<dbReference type="PANTHER" id="PTHR12811">
    <property type="entry name" value="VACUOLAR PROTEIN SORTING VPS16"/>
    <property type="match status" value="1"/>
</dbReference>
<comment type="similarity">
    <text evidence="1 2">Belongs to the VPS16 family.</text>
</comment>
<dbReference type="Pfam" id="PF04841">
    <property type="entry name" value="Vps16_N"/>
    <property type="match status" value="1"/>
</dbReference>
<evidence type="ECO:0000259" key="4">
    <source>
        <dbReference type="Pfam" id="PF04841"/>
    </source>
</evidence>
<dbReference type="InterPro" id="IPR015943">
    <property type="entry name" value="WD40/YVTN_repeat-like_dom_sf"/>
</dbReference>
<dbReference type="GO" id="GO:0005768">
    <property type="term" value="C:endosome"/>
    <property type="evidence" value="ECO:0007669"/>
    <property type="project" value="TreeGrafter"/>
</dbReference>
<keyword evidence="2" id="KW-0653">Protein transport</keyword>
<evidence type="ECO:0000256" key="2">
    <source>
        <dbReference type="PIRNR" id="PIRNR007949"/>
    </source>
</evidence>
<evidence type="ECO:0000256" key="1">
    <source>
        <dbReference type="ARBA" id="ARBA00009250"/>
    </source>
</evidence>
<dbReference type="Proteomes" id="UP000789405">
    <property type="component" value="Unassembled WGS sequence"/>
</dbReference>
<keyword evidence="6" id="KW-1185">Reference proteome</keyword>
<dbReference type="GO" id="GO:0006886">
    <property type="term" value="P:intracellular protein transport"/>
    <property type="evidence" value="ECO:0007669"/>
    <property type="project" value="InterPro"/>
</dbReference>
<comment type="function">
    <text evidence="2">Essential for vacuolar protein sorting. Required for vacuole biogenesis, stability and to maintain vacuole morphology.</text>
</comment>
<evidence type="ECO:0000259" key="3">
    <source>
        <dbReference type="Pfam" id="PF04840"/>
    </source>
</evidence>
<feature type="domain" description="Vps16 N-terminal" evidence="4">
    <location>
        <begin position="5"/>
        <end position="407"/>
    </location>
</feature>
<dbReference type="FunFam" id="1.10.150.780:FF:000001">
    <property type="entry name" value="Vacuolar protein sorting-associated protein 16 homolog"/>
    <property type="match status" value="1"/>
</dbReference>
<keyword evidence="2" id="KW-0813">Transport</keyword>
<dbReference type="GO" id="GO:0030897">
    <property type="term" value="C:HOPS complex"/>
    <property type="evidence" value="ECO:0007669"/>
    <property type="project" value="TreeGrafter"/>
</dbReference>
<accession>A0A9N9CQ24</accession>
<dbReference type="InterPro" id="IPR016534">
    <property type="entry name" value="VPS16"/>
</dbReference>